<dbReference type="InterPro" id="IPR004839">
    <property type="entry name" value="Aminotransferase_I/II_large"/>
</dbReference>
<dbReference type="AlphaFoldDB" id="A0A9D0Z5X2"/>
<keyword evidence="2 5" id="KW-0032">Aminotransferase</keyword>
<dbReference type="Pfam" id="PF00155">
    <property type="entry name" value="Aminotran_1_2"/>
    <property type="match status" value="1"/>
</dbReference>
<dbReference type="GO" id="GO:0030170">
    <property type="term" value="F:pyridoxal phosphate binding"/>
    <property type="evidence" value="ECO:0007669"/>
    <property type="project" value="InterPro"/>
</dbReference>
<dbReference type="InterPro" id="IPR015422">
    <property type="entry name" value="PyrdxlP-dep_Trfase_small"/>
</dbReference>
<feature type="domain" description="Aminotransferase class I/classII large" evidence="4">
    <location>
        <begin position="33"/>
        <end position="382"/>
    </location>
</feature>
<gene>
    <name evidence="5" type="ORF">IAA67_05675</name>
</gene>
<dbReference type="CDD" id="cd00609">
    <property type="entry name" value="AAT_like"/>
    <property type="match status" value="1"/>
</dbReference>
<dbReference type="EMBL" id="DVFN01000085">
    <property type="protein sequence ID" value="HIQ69797.1"/>
    <property type="molecule type" value="Genomic_DNA"/>
</dbReference>
<keyword evidence="3" id="KW-0808">Transferase</keyword>
<dbReference type="InterPro" id="IPR050881">
    <property type="entry name" value="LL-DAP_aminotransferase"/>
</dbReference>
<dbReference type="InterPro" id="IPR015424">
    <property type="entry name" value="PyrdxlP-dep_Trfase"/>
</dbReference>
<dbReference type="Gene3D" id="3.40.640.10">
    <property type="entry name" value="Type I PLP-dependent aspartate aminotransferase-like (Major domain)"/>
    <property type="match status" value="1"/>
</dbReference>
<dbReference type="PANTHER" id="PTHR42832">
    <property type="entry name" value="AMINO ACID AMINOTRANSFERASE"/>
    <property type="match status" value="1"/>
</dbReference>
<evidence type="ECO:0000313" key="5">
    <source>
        <dbReference type="EMBL" id="HIQ69797.1"/>
    </source>
</evidence>
<accession>A0A9D0Z5X2</accession>
<dbReference type="Gene3D" id="3.90.1150.10">
    <property type="entry name" value="Aspartate Aminotransferase, domain 1"/>
    <property type="match status" value="1"/>
</dbReference>
<reference evidence="5" key="2">
    <citation type="journal article" date="2021" name="PeerJ">
        <title>Extensive microbial diversity within the chicken gut microbiome revealed by metagenomics and culture.</title>
        <authorList>
            <person name="Gilroy R."/>
            <person name="Ravi A."/>
            <person name="Getino M."/>
            <person name="Pursley I."/>
            <person name="Horton D.L."/>
            <person name="Alikhan N.F."/>
            <person name="Baker D."/>
            <person name="Gharbi K."/>
            <person name="Hall N."/>
            <person name="Watson M."/>
            <person name="Adriaenssens E.M."/>
            <person name="Foster-Nyarko E."/>
            <person name="Jarju S."/>
            <person name="Secka A."/>
            <person name="Antonio M."/>
            <person name="Oren A."/>
            <person name="Chaudhuri R.R."/>
            <person name="La Ragione R."/>
            <person name="Hildebrand F."/>
            <person name="Pallen M.J."/>
        </authorList>
    </citation>
    <scope>NUCLEOTIDE SEQUENCE</scope>
    <source>
        <strain evidence="5">ChiSjej2B20-13462</strain>
    </source>
</reference>
<name>A0A9D0Z5X2_9FIRM</name>
<organism evidence="5 6">
    <name type="scientific">Candidatus Avoscillospira stercorigallinarum</name>
    <dbReference type="NCBI Taxonomy" id="2840708"/>
    <lineage>
        <taxon>Bacteria</taxon>
        <taxon>Bacillati</taxon>
        <taxon>Bacillota</taxon>
        <taxon>Clostridia</taxon>
        <taxon>Eubacteriales</taxon>
        <taxon>Oscillospiraceae</taxon>
        <taxon>Oscillospiraceae incertae sedis</taxon>
        <taxon>Candidatus Avoscillospira</taxon>
    </lineage>
</organism>
<evidence type="ECO:0000259" key="4">
    <source>
        <dbReference type="Pfam" id="PF00155"/>
    </source>
</evidence>
<sequence length="390" mass="43032">MNLQFARRMDQFGAGIFNRLDDKRRAVEAQGRPVYNLSIGTPDFLPPAHVMEALAQAAAKPENYRYALRERPSLLAAVQNWYRRRYQVELAEDEILAVYGSQEGLTHIGWAVCDPGDVVLVPDPGYPIFGMGPFLCGARVETYPLHAENGYLPDLDAIDPALARAAKMMVVSYPLNPVAVCAPRQFYEDLIEFARRYDILIVHDNAYSEIVFDGREGGSFLSIPGAKEVGVEYNSLSKTYNLTGARISFVVGNAQVVERFRTLRSQIDYGIFLPVQIAAEAALNGPQDSVEAQRQQYQARRDALCGGLRSIGWDVPDSQGSMFAWAPLPQGYTDSGAFCLELVEKTGLLCTPGVAFGPLGEGHVRFALVQPPEQIRTIVEAVRDGGILRN</sequence>
<evidence type="ECO:0000313" key="6">
    <source>
        <dbReference type="Proteomes" id="UP000886874"/>
    </source>
</evidence>
<comment type="caution">
    <text evidence="5">The sequence shown here is derived from an EMBL/GenBank/DDBJ whole genome shotgun (WGS) entry which is preliminary data.</text>
</comment>
<reference evidence="5" key="1">
    <citation type="submission" date="2020-10" db="EMBL/GenBank/DDBJ databases">
        <authorList>
            <person name="Gilroy R."/>
        </authorList>
    </citation>
    <scope>NUCLEOTIDE SEQUENCE</scope>
    <source>
        <strain evidence="5">ChiSjej2B20-13462</strain>
    </source>
</reference>
<evidence type="ECO:0000256" key="3">
    <source>
        <dbReference type="ARBA" id="ARBA00022679"/>
    </source>
</evidence>
<evidence type="ECO:0000256" key="1">
    <source>
        <dbReference type="ARBA" id="ARBA00001933"/>
    </source>
</evidence>
<dbReference type="PANTHER" id="PTHR42832:SF3">
    <property type="entry name" value="L-GLUTAMINE--4-(METHYLSULFANYL)-2-OXOBUTANOATE AMINOTRANSFERASE"/>
    <property type="match status" value="1"/>
</dbReference>
<proteinExistence type="predicted"/>
<evidence type="ECO:0000256" key="2">
    <source>
        <dbReference type="ARBA" id="ARBA00022576"/>
    </source>
</evidence>
<dbReference type="Proteomes" id="UP000886874">
    <property type="component" value="Unassembled WGS sequence"/>
</dbReference>
<dbReference type="GO" id="GO:0008483">
    <property type="term" value="F:transaminase activity"/>
    <property type="evidence" value="ECO:0007669"/>
    <property type="project" value="UniProtKB-KW"/>
</dbReference>
<protein>
    <submittedName>
        <fullName evidence="5">Aminotransferase class I/II-fold pyridoxal phosphate-dependent enzyme</fullName>
    </submittedName>
</protein>
<dbReference type="SUPFAM" id="SSF53383">
    <property type="entry name" value="PLP-dependent transferases"/>
    <property type="match status" value="1"/>
</dbReference>
<dbReference type="InterPro" id="IPR015421">
    <property type="entry name" value="PyrdxlP-dep_Trfase_major"/>
</dbReference>
<comment type="cofactor">
    <cofactor evidence="1">
        <name>pyridoxal 5'-phosphate</name>
        <dbReference type="ChEBI" id="CHEBI:597326"/>
    </cofactor>
</comment>